<dbReference type="CDD" id="cd01574">
    <property type="entry name" value="PBP1_LacI"/>
    <property type="match status" value="1"/>
</dbReference>
<dbReference type="PANTHER" id="PTHR30146:SF109">
    <property type="entry name" value="HTH-TYPE TRANSCRIPTIONAL REGULATOR GALS"/>
    <property type="match status" value="1"/>
</dbReference>
<evidence type="ECO:0000256" key="2">
    <source>
        <dbReference type="ARBA" id="ARBA00023125"/>
    </source>
</evidence>
<dbReference type="InterPro" id="IPR028082">
    <property type="entry name" value="Peripla_BP_I"/>
</dbReference>
<evidence type="ECO:0000313" key="5">
    <source>
        <dbReference type="EMBL" id="MFF8276145.1"/>
    </source>
</evidence>
<dbReference type="SUPFAM" id="SSF53822">
    <property type="entry name" value="Periplasmic binding protein-like I"/>
    <property type="match status" value="1"/>
</dbReference>
<dbReference type="Pfam" id="PF13377">
    <property type="entry name" value="Peripla_BP_3"/>
    <property type="match status" value="1"/>
</dbReference>
<dbReference type="Gene3D" id="3.40.50.2300">
    <property type="match status" value="2"/>
</dbReference>
<sequence>MSGGDGVEDPTVTSTVVREPAMTDVARLAGVSHQTVSRVLNSHPNVREQTRLRVLAAVKELGYRPNRAARALVTGRSQLIGVIAQNSTLYGPSSLLAAFEISAALQGFAVSVHRVHELGQSSITAAVERHRDERVAGIVAIAPTASANEALAEVPAEVPLVTIDGDPERPAPMVSVDQEEGAYQATRHLLEAGHETVWHISGPPDWFDAAGRIRGWRRALQEAGAEVPPISTGDWTAASGYRAGQMLARMPEVTAVFAANDHQALGALRAMTERGRSVPEEVSIVGFDDVPEAPYYSPPLTTVRQDFAAVANATLHLLLRLMNEGSTGGSQVVITPELVRRASVQSPTRG</sequence>
<name>A0ABW6Y947_9ACTN</name>
<keyword evidence="1" id="KW-0805">Transcription regulation</keyword>
<protein>
    <submittedName>
        <fullName evidence="5">LacI family DNA-binding transcriptional regulator</fullName>
    </submittedName>
</protein>
<dbReference type="Pfam" id="PF00356">
    <property type="entry name" value="LacI"/>
    <property type="match status" value="1"/>
</dbReference>
<dbReference type="SMART" id="SM00354">
    <property type="entry name" value="HTH_LACI"/>
    <property type="match status" value="1"/>
</dbReference>
<comment type="caution">
    <text evidence="5">The sequence shown here is derived from an EMBL/GenBank/DDBJ whole genome shotgun (WGS) entry which is preliminary data.</text>
</comment>
<dbReference type="InterPro" id="IPR046335">
    <property type="entry name" value="LacI/GalR-like_sensor"/>
</dbReference>
<feature type="domain" description="HTH lacI-type" evidence="4">
    <location>
        <begin position="20"/>
        <end position="74"/>
    </location>
</feature>
<keyword evidence="2 5" id="KW-0238">DNA-binding</keyword>
<dbReference type="EMBL" id="JBIBSM010000004">
    <property type="protein sequence ID" value="MFF8276145.1"/>
    <property type="molecule type" value="Genomic_DNA"/>
</dbReference>
<dbReference type="PROSITE" id="PS00356">
    <property type="entry name" value="HTH_LACI_1"/>
    <property type="match status" value="1"/>
</dbReference>
<dbReference type="CDD" id="cd01392">
    <property type="entry name" value="HTH_LacI"/>
    <property type="match status" value="1"/>
</dbReference>
<keyword evidence="6" id="KW-1185">Reference proteome</keyword>
<gene>
    <name evidence="5" type="ORF">ACF05T_08550</name>
</gene>
<evidence type="ECO:0000256" key="3">
    <source>
        <dbReference type="ARBA" id="ARBA00023163"/>
    </source>
</evidence>
<dbReference type="PROSITE" id="PS50932">
    <property type="entry name" value="HTH_LACI_2"/>
    <property type="match status" value="1"/>
</dbReference>
<evidence type="ECO:0000313" key="6">
    <source>
        <dbReference type="Proteomes" id="UP001603013"/>
    </source>
</evidence>
<keyword evidence="3" id="KW-0804">Transcription</keyword>
<dbReference type="Proteomes" id="UP001603013">
    <property type="component" value="Unassembled WGS sequence"/>
</dbReference>
<proteinExistence type="predicted"/>
<evidence type="ECO:0000259" key="4">
    <source>
        <dbReference type="PROSITE" id="PS50932"/>
    </source>
</evidence>
<organism evidence="5 6">
    <name type="scientific">Streptomyces lateritius</name>
    <dbReference type="NCBI Taxonomy" id="67313"/>
    <lineage>
        <taxon>Bacteria</taxon>
        <taxon>Bacillati</taxon>
        <taxon>Actinomycetota</taxon>
        <taxon>Actinomycetes</taxon>
        <taxon>Kitasatosporales</taxon>
        <taxon>Streptomycetaceae</taxon>
        <taxon>Streptomyces</taxon>
    </lineage>
</organism>
<dbReference type="PANTHER" id="PTHR30146">
    <property type="entry name" value="LACI-RELATED TRANSCRIPTIONAL REPRESSOR"/>
    <property type="match status" value="1"/>
</dbReference>
<dbReference type="InterPro" id="IPR000843">
    <property type="entry name" value="HTH_LacI"/>
</dbReference>
<dbReference type="GO" id="GO:0003677">
    <property type="term" value="F:DNA binding"/>
    <property type="evidence" value="ECO:0007669"/>
    <property type="project" value="UniProtKB-KW"/>
</dbReference>
<dbReference type="InterPro" id="IPR010982">
    <property type="entry name" value="Lambda_DNA-bd_dom_sf"/>
</dbReference>
<dbReference type="RefSeq" id="WP_391933741.1">
    <property type="nucleotide sequence ID" value="NZ_JBIBSM010000004.1"/>
</dbReference>
<dbReference type="Gene3D" id="1.10.260.40">
    <property type="entry name" value="lambda repressor-like DNA-binding domains"/>
    <property type="match status" value="1"/>
</dbReference>
<accession>A0ABW6Y947</accession>
<dbReference type="SUPFAM" id="SSF47413">
    <property type="entry name" value="lambda repressor-like DNA-binding domains"/>
    <property type="match status" value="1"/>
</dbReference>
<reference evidence="5 6" key="1">
    <citation type="submission" date="2024-10" db="EMBL/GenBank/DDBJ databases">
        <title>The Natural Products Discovery Center: Release of the First 8490 Sequenced Strains for Exploring Actinobacteria Biosynthetic Diversity.</title>
        <authorList>
            <person name="Kalkreuter E."/>
            <person name="Kautsar S.A."/>
            <person name="Yang D."/>
            <person name="Bader C.D."/>
            <person name="Teijaro C.N."/>
            <person name="Fluegel L."/>
            <person name="Davis C.M."/>
            <person name="Simpson J.R."/>
            <person name="Lauterbach L."/>
            <person name="Steele A.D."/>
            <person name="Gui C."/>
            <person name="Meng S."/>
            <person name="Li G."/>
            <person name="Viehrig K."/>
            <person name="Ye F."/>
            <person name="Su P."/>
            <person name="Kiefer A.F."/>
            <person name="Nichols A."/>
            <person name="Cepeda A.J."/>
            <person name="Yan W."/>
            <person name="Fan B."/>
            <person name="Jiang Y."/>
            <person name="Adhikari A."/>
            <person name="Zheng C.-J."/>
            <person name="Schuster L."/>
            <person name="Cowan T.M."/>
            <person name="Smanski M.J."/>
            <person name="Chevrette M.G."/>
            <person name="De Carvalho L.P.S."/>
            <person name="Shen B."/>
        </authorList>
    </citation>
    <scope>NUCLEOTIDE SEQUENCE [LARGE SCALE GENOMIC DNA]</scope>
    <source>
        <strain evidence="5 6">NPDC015755</strain>
    </source>
</reference>
<evidence type="ECO:0000256" key="1">
    <source>
        <dbReference type="ARBA" id="ARBA00023015"/>
    </source>
</evidence>